<evidence type="ECO:0000256" key="1">
    <source>
        <dbReference type="ARBA" id="ARBA00022500"/>
    </source>
</evidence>
<dbReference type="SMART" id="SM00448">
    <property type="entry name" value="REC"/>
    <property type="match status" value="1"/>
</dbReference>
<dbReference type="CDD" id="cd17593">
    <property type="entry name" value="REC_CheC-like"/>
    <property type="match status" value="1"/>
</dbReference>
<evidence type="ECO:0000256" key="3">
    <source>
        <dbReference type="PROSITE-ProRule" id="PRU00169"/>
    </source>
</evidence>
<accession>A0A4V1INL0</accession>
<dbReference type="SUPFAM" id="SSF52172">
    <property type="entry name" value="CheY-like"/>
    <property type="match status" value="1"/>
</dbReference>
<dbReference type="RefSeq" id="WP_027707762.1">
    <property type="nucleotide sequence ID" value="NZ_NDXW01000001.1"/>
</dbReference>
<dbReference type="InterPro" id="IPR050595">
    <property type="entry name" value="Bact_response_regulator"/>
</dbReference>
<dbReference type="InterPro" id="IPR028976">
    <property type="entry name" value="CheC-like_sf"/>
</dbReference>
<dbReference type="SUPFAM" id="SSF103039">
    <property type="entry name" value="CheC-like"/>
    <property type="match status" value="1"/>
</dbReference>
<dbReference type="PROSITE" id="PS50110">
    <property type="entry name" value="RESPONSE_REGULATORY"/>
    <property type="match status" value="1"/>
</dbReference>
<feature type="domain" description="Response regulatory" evidence="4">
    <location>
        <begin position="4"/>
        <end position="119"/>
    </location>
</feature>
<dbReference type="Proteomes" id="UP000257039">
    <property type="component" value="Unassembled WGS sequence"/>
</dbReference>
<proteinExistence type="predicted"/>
<dbReference type="Pfam" id="PF00072">
    <property type="entry name" value="Response_reg"/>
    <property type="match status" value="1"/>
</dbReference>
<evidence type="ECO:0000256" key="2">
    <source>
        <dbReference type="ARBA" id="ARBA00022553"/>
    </source>
</evidence>
<gene>
    <name evidence="5" type="ORF">B9G39_11935</name>
</gene>
<dbReference type="Gene3D" id="3.40.50.2300">
    <property type="match status" value="1"/>
</dbReference>
<dbReference type="InterPro" id="IPR011006">
    <property type="entry name" value="CheY-like_superfamily"/>
</dbReference>
<name>A0A4V1INL0_9GAMM</name>
<sequence>MTHQVLICDDSSVARKQMARALPEKWDADIQFAKHGKEAMTILQEGSINILFLDLNMPELDGYGVLQQIQEQKITVITIVVSGDIQPDARKRVMDLGALEFIKKPVSAEDIEHLLTQYGLLAENQESKVTEAASTQPGQINEMDCYREIANVAMGRAADLLARLLHVFVVMPIPKVNTLEVSELTMALQSSADTDTFSAVCQGFIGSGIAGEALLLFYDSSFEDMAKLTKYQGERDEKMELELIMDVASILIGACVKGFSEQLDVNFSQGHPIVLGQHVKEGELIKQGECYWKQTLTIEICYSIENYNINCDLLLLFTEDSLTSLRQKIAYLLE</sequence>
<organism evidence="5 6">
    <name type="scientific">Zooshikella ganghwensis</name>
    <dbReference type="NCBI Taxonomy" id="202772"/>
    <lineage>
        <taxon>Bacteria</taxon>
        <taxon>Pseudomonadati</taxon>
        <taxon>Pseudomonadota</taxon>
        <taxon>Gammaproteobacteria</taxon>
        <taxon>Oceanospirillales</taxon>
        <taxon>Zooshikellaceae</taxon>
        <taxon>Zooshikella</taxon>
    </lineage>
</organism>
<dbReference type="CDD" id="cd17910">
    <property type="entry name" value="CheC_ClassII"/>
    <property type="match status" value="1"/>
</dbReference>
<dbReference type="EMBL" id="NDXW01000001">
    <property type="protein sequence ID" value="RDH44101.1"/>
    <property type="molecule type" value="Genomic_DNA"/>
</dbReference>
<keyword evidence="1" id="KW-0145">Chemotaxis</keyword>
<dbReference type="GO" id="GO:0000160">
    <property type="term" value="P:phosphorelay signal transduction system"/>
    <property type="evidence" value="ECO:0007669"/>
    <property type="project" value="InterPro"/>
</dbReference>
<dbReference type="GO" id="GO:0006935">
    <property type="term" value="P:chemotaxis"/>
    <property type="evidence" value="ECO:0007669"/>
    <property type="project" value="UniProtKB-KW"/>
</dbReference>
<dbReference type="InterPro" id="IPR001789">
    <property type="entry name" value="Sig_transdc_resp-reg_receiver"/>
</dbReference>
<evidence type="ECO:0000313" key="6">
    <source>
        <dbReference type="Proteomes" id="UP000257039"/>
    </source>
</evidence>
<protein>
    <submittedName>
        <fullName evidence="5">Response regulator</fullName>
    </submittedName>
</protein>
<keyword evidence="6" id="KW-1185">Reference proteome</keyword>
<dbReference type="Gene3D" id="3.40.1550.10">
    <property type="entry name" value="CheC-like"/>
    <property type="match status" value="1"/>
</dbReference>
<dbReference type="PANTHER" id="PTHR44591">
    <property type="entry name" value="STRESS RESPONSE REGULATOR PROTEIN 1"/>
    <property type="match status" value="1"/>
</dbReference>
<evidence type="ECO:0000313" key="5">
    <source>
        <dbReference type="EMBL" id="RDH44101.1"/>
    </source>
</evidence>
<keyword evidence="2 3" id="KW-0597">Phosphoprotein</keyword>
<evidence type="ECO:0000259" key="4">
    <source>
        <dbReference type="PROSITE" id="PS50110"/>
    </source>
</evidence>
<reference evidence="5 6" key="1">
    <citation type="submission" date="2017-04" db="EMBL/GenBank/DDBJ databases">
        <title>Draft genome sequence of Zooshikella ganghwensis VG4 isolated from Red Sea sediments.</title>
        <authorList>
            <person name="Rehman Z."/>
            <person name="Alam I."/>
            <person name="Kamau A."/>
            <person name="Bajic V."/>
            <person name="Leiknes T."/>
        </authorList>
    </citation>
    <scope>NUCLEOTIDE SEQUENCE [LARGE SCALE GENOMIC DNA]</scope>
    <source>
        <strain evidence="5 6">VG4</strain>
    </source>
</reference>
<dbReference type="PANTHER" id="PTHR44591:SF24">
    <property type="entry name" value="PROTEIN-GLUTAMATE METHYLESTERASE_PROTEIN-GLUTAMINE GLUTAMINASE 1"/>
    <property type="match status" value="1"/>
</dbReference>
<feature type="modified residue" description="4-aspartylphosphate" evidence="3">
    <location>
        <position position="54"/>
    </location>
</feature>
<dbReference type="AlphaFoldDB" id="A0A4V1INL0"/>
<comment type="caution">
    <text evidence="5">The sequence shown here is derived from an EMBL/GenBank/DDBJ whole genome shotgun (WGS) entry which is preliminary data.</text>
</comment>